<keyword evidence="10" id="KW-0234">DNA repair</keyword>
<evidence type="ECO:0000313" key="19">
    <source>
        <dbReference type="Proteomes" id="UP000502823"/>
    </source>
</evidence>
<feature type="compositionally biased region" description="Polar residues" evidence="16">
    <location>
        <begin position="284"/>
        <end position="299"/>
    </location>
</feature>
<dbReference type="Pfam" id="PF23195">
    <property type="entry name" value="UBQLN1"/>
    <property type="match status" value="1"/>
</dbReference>
<evidence type="ECO:0000313" key="18">
    <source>
        <dbReference type="EMBL" id="GFG35157.1"/>
    </source>
</evidence>
<dbReference type="AlphaFoldDB" id="A0A6L2PZN1"/>
<keyword evidence="4" id="KW-0158">Chromosome</keyword>
<dbReference type="SUPFAM" id="SSF54236">
    <property type="entry name" value="Ubiquitin-like"/>
    <property type="match status" value="1"/>
</dbReference>
<dbReference type="FunFam" id="1.10.260.100:FF:000001">
    <property type="entry name" value="Ubiquilin 1"/>
    <property type="match status" value="1"/>
</dbReference>
<dbReference type="Gene3D" id="1.10.260.100">
    <property type="match status" value="1"/>
</dbReference>
<dbReference type="PRINTS" id="PR00348">
    <property type="entry name" value="UBIQUITIN"/>
</dbReference>
<feature type="region of interest" description="Disordered" evidence="16">
    <location>
        <begin position="442"/>
        <end position="476"/>
    </location>
</feature>
<reference evidence="19" key="1">
    <citation type="submission" date="2020-01" db="EMBL/GenBank/DDBJ databases">
        <title>Draft genome sequence of the Termite Coptotermes fromosanus.</title>
        <authorList>
            <person name="Itakura S."/>
            <person name="Yosikawa Y."/>
            <person name="Umezawa K."/>
        </authorList>
    </citation>
    <scope>NUCLEOTIDE SEQUENCE [LARGE SCALE GENOMIC DNA]</scope>
</reference>
<keyword evidence="9" id="KW-0832">Ubl conjugation</keyword>
<evidence type="ECO:0000256" key="3">
    <source>
        <dbReference type="ARBA" id="ARBA00004556"/>
    </source>
</evidence>
<evidence type="ECO:0000256" key="4">
    <source>
        <dbReference type="ARBA" id="ARBA00022454"/>
    </source>
</evidence>
<dbReference type="Gene3D" id="3.10.20.90">
    <property type="entry name" value="Phosphatidylinositol 3-kinase Catalytic Subunit, Chain A, domain 1"/>
    <property type="match status" value="1"/>
</dbReference>
<dbReference type="GO" id="GO:0005829">
    <property type="term" value="C:cytosol"/>
    <property type="evidence" value="ECO:0007669"/>
    <property type="project" value="UniProtKB-ARBA"/>
</dbReference>
<dbReference type="InParanoid" id="A0A6L2PZN1"/>
<evidence type="ECO:0000256" key="14">
    <source>
        <dbReference type="ARBA" id="ARBA00082499"/>
    </source>
</evidence>
<dbReference type="SMART" id="SM00727">
    <property type="entry name" value="STI1"/>
    <property type="match status" value="4"/>
</dbReference>
<keyword evidence="6" id="KW-0597">Phosphoprotein</keyword>
<evidence type="ECO:0000256" key="15">
    <source>
        <dbReference type="ARBA" id="ARBA00082590"/>
    </source>
</evidence>
<dbReference type="GO" id="GO:0048471">
    <property type="term" value="C:perinuclear region of cytoplasm"/>
    <property type="evidence" value="ECO:0007669"/>
    <property type="project" value="UniProtKB-SubCell"/>
</dbReference>
<comment type="caution">
    <text evidence="18">The sequence shown here is derived from an EMBL/GenBank/DDBJ whole genome shotgun (WGS) entry which is preliminary data.</text>
</comment>
<dbReference type="GO" id="GO:0005694">
    <property type="term" value="C:chromosome"/>
    <property type="evidence" value="ECO:0007669"/>
    <property type="project" value="UniProtKB-SubCell"/>
</dbReference>
<keyword evidence="7" id="KW-0227">DNA damage</keyword>
<evidence type="ECO:0000259" key="17">
    <source>
        <dbReference type="PROSITE" id="PS50053"/>
    </source>
</evidence>
<dbReference type="EMBL" id="BLKM01000529">
    <property type="protein sequence ID" value="GFG35157.1"/>
    <property type="molecule type" value="Genomic_DNA"/>
</dbReference>
<feature type="region of interest" description="Disordered" evidence="16">
    <location>
        <begin position="106"/>
        <end position="126"/>
    </location>
</feature>
<evidence type="ECO:0000256" key="13">
    <source>
        <dbReference type="ARBA" id="ARBA00075189"/>
    </source>
</evidence>
<feature type="region of interest" description="Disordered" evidence="16">
    <location>
        <begin position="278"/>
        <end position="332"/>
    </location>
</feature>
<feature type="compositionally biased region" description="Low complexity" evidence="16">
    <location>
        <begin position="106"/>
        <end position="115"/>
    </location>
</feature>
<dbReference type="FunFam" id="1.10.260.100:FF:000003">
    <property type="entry name" value="Ubiquilin 1"/>
    <property type="match status" value="1"/>
</dbReference>
<proteinExistence type="predicted"/>
<dbReference type="InterPro" id="IPR015496">
    <property type="entry name" value="Ubiquilin"/>
</dbReference>
<accession>A0A6L2PZN1</accession>
<keyword evidence="5" id="KW-1017">Isopeptide bond</keyword>
<evidence type="ECO:0000256" key="8">
    <source>
        <dbReference type="ARBA" id="ARBA00022824"/>
    </source>
</evidence>
<dbReference type="FunFam" id="3.10.20.90:FF:000095">
    <property type="entry name" value="Ubiquilin 4"/>
    <property type="match status" value="1"/>
</dbReference>
<evidence type="ECO:0000256" key="11">
    <source>
        <dbReference type="ARBA" id="ARBA00061737"/>
    </source>
</evidence>
<comment type="subcellular location">
    <subcellularLocation>
        <location evidence="2">Chromosome</location>
    </subcellularLocation>
    <subcellularLocation>
        <location evidence="3">Cytoplasm</location>
        <location evidence="3">Perinuclear region</location>
    </subcellularLocation>
    <subcellularLocation>
        <location evidence="1">Endoplasmic reticulum</location>
    </subcellularLocation>
</comment>
<dbReference type="InterPro" id="IPR019956">
    <property type="entry name" value="Ubiquitin_dom"/>
</dbReference>
<protein>
    <recommendedName>
        <fullName evidence="12">Ubiquilin-4</fullName>
    </recommendedName>
    <alternativeName>
        <fullName evidence="14">Ataxin-1 interacting ubiquitin-like protein</fullName>
    </alternativeName>
    <alternativeName>
        <fullName evidence="15">Ataxin-1 ubiquitin-like-interacting protein A1U</fullName>
    </alternativeName>
    <alternativeName>
        <fullName evidence="13">Connexin43-interacting protein of 75 kDa</fullName>
    </alternativeName>
</protein>
<dbReference type="CDD" id="cd01808">
    <property type="entry name" value="Ubl_PLICs"/>
    <property type="match status" value="1"/>
</dbReference>
<comment type="subunit">
    <text evidence="11">Homooligomer. Binds signal sequences of proteins that are targeted to the endoplasmic reticulum. Interacts (via UBA domain) with GJA1 (not ubiquitinated) and with ubiquitin; both compete for the same binding site. Interacts (via UBA domain) with ubiquitin and with polyubiquitin chains. Interacts (via ubiquitin-like domain) with PSMD2 and PSMD4, regulatory subunits of the 26S proteasome. Interacts with ATXN1/SCA1; interaction with ATXN1 inhibits polyubiquitination of UBQLN4 and interferes with PSMD4 binding. Interacts with HERPUD1. Interacts (via ubiquitin-like domain) with UBQLN1 (via UBA domain). Interacts with UBQLN2. Interacts (via STI1 1 and 2 domains) with MAP1LC3A/B/C. Interacts with BAG6. Interacts with MRE11 (when ubiquitinated); interaction with ubiquitinated MRE11 leads to MRE11 removal from chromatin. Interacts with DESI1/POST; leading to nuclear export. Interacts with BCL2A1 and BCL2L10.</text>
</comment>
<dbReference type="GO" id="GO:0031593">
    <property type="term" value="F:polyubiquitin modification-dependent protein binding"/>
    <property type="evidence" value="ECO:0007669"/>
    <property type="project" value="TreeGrafter"/>
</dbReference>
<feature type="compositionally biased region" description="Polar residues" evidence="16">
    <location>
        <begin position="1"/>
        <end position="20"/>
    </location>
</feature>
<dbReference type="GO" id="GO:0005783">
    <property type="term" value="C:endoplasmic reticulum"/>
    <property type="evidence" value="ECO:0007669"/>
    <property type="project" value="UniProtKB-SubCell"/>
</dbReference>
<feature type="compositionally biased region" description="Low complexity" evidence="16">
    <location>
        <begin position="443"/>
        <end position="476"/>
    </location>
</feature>
<keyword evidence="19" id="KW-1185">Reference proteome</keyword>
<dbReference type="FunCoup" id="A0A6L2PZN1">
    <property type="interactions" value="1666"/>
</dbReference>
<evidence type="ECO:0000256" key="9">
    <source>
        <dbReference type="ARBA" id="ARBA00022843"/>
    </source>
</evidence>
<dbReference type="PANTHER" id="PTHR10677">
    <property type="entry name" value="UBIQUILIN"/>
    <property type="match status" value="1"/>
</dbReference>
<dbReference type="InterPro" id="IPR000626">
    <property type="entry name" value="Ubiquitin-like_dom"/>
</dbReference>
<dbReference type="Pfam" id="PF00240">
    <property type="entry name" value="ubiquitin"/>
    <property type="match status" value="1"/>
</dbReference>
<organism evidence="18 19">
    <name type="scientific">Coptotermes formosanus</name>
    <name type="common">Formosan subterranean termite</name>
    <dbReference type="NCBI Taxonomy" id="36987"/>
    <lineage>
        <taxon>Eukaryota</taxon>
        <taxon>Metazoa</taxon>
        <taxon>Ecdysozoa</taxon>
        <taxon>Arthropoda</taxon>
        <taxon>Hexapoda</taxon>
        <taxon>Insecta</taxon>
        <taxon>Pterygota</taxon>
        <taxon>Neoptera</taxon>
        <taxon>Polyneoptera</taxon>
        <taxon>Dictyoptera</taxon>
        <taxon>Blattodea</taxon>
        <taxon>Blattoidea</taxon>
        <taxon>Termitoidae</taxon>
        <taxon>Rhinotermitidae</taxon>
        <taxon>Coptotermes</taxon>
    </lineage>
</organism>
<evidence type="ECO:0000256" key="7">
    <source>
        <dbReference type="ARBA" id="ARBA00022763"/>
    </source>
</evidence>
<dbReference type="InterPro" id="IPR029071">
    <property type="entry name" value="Ubiquitin-like_domsf"/>
</dbReference>
<keyword evidence="8" id="KW-0256">Endoplasmic reticulum</keyword>
<dbReference type="PANTHER" id="PTHR10677:SF3">
    <property type="entry name" value="FI07626P-RELATED"/>
    <property type="match status" value="1"/>
</dbReference>
<dbReference type="InterPro" id="IPR006636">
    <property type="entry name" value="STI1_HS-bd"/>
</dbReference>
<feature type="region of interest" description="Disordered" evidence="16">
    <location>
        <begin position="1"/>
        <end position="29"/>
    </location>
</feature>
<evidence type="ECO:0000256" key="12">
    <source>
        <dbReference type="ARBA" id="ARBA00072293"/>
    </source>
</evidence>
<dbReference type="OrthoDB" id="9450922at2759"/>
<evidence type="ECO:0000256" key="2">
    <source>
        <dbReference type="ARBA" id="ARBA00004286"/>
    </source>
</evidence>
<gene>
    <name evidence="18" type="ORF">Cfor_09639</name>
</gene>
<feature type="domain" description="Ubiquitin-like" evidence="17">
    <location>
        <begin position="33"/>
        <end position="107"/>
    </location>
</feature>
<evidence type="ECO:0000256" key="16">
    <source>
        <dbReference type="SAM" id="MobiDB-lite"/>
    </source>
</evidence>
<evidence type="ECO:0000256" key="5">
    <source>
        <dbReference type="ARBA" id="ARBA00022499"/>
    </source>
</evidence>
<dbReference type="SMART" id="SM00213">
    <property type="entry name" value="UBQ"/>
    <property type="match status" value="1"/>
</dbReference>
<name>A0A6L2PZN1_COPFO</name>
<dbReference type="GO" id="GO:0006511">
    <property type="term" value="P:ubiquitin-dependent protein catabolic process"/>
    <property type="evidence" value="ECO:0007669"/>
    <property type="project" value="TreeGrafter"/>
</dbReference>
<dbReference type="PROSITE" id="PS50053">
    <property type="entry name" value="UBIQUITIN_2"/>
    <property type="match status" value="1"/>
</dbReference>
<evidence type="ECO:0000256" key="1">
    <source>
        <dbReference type="ARBA" id="ARBA00004240"/>
    </source>
</evidence>
<sequence>MSDKTPLNSERTFNNESSRCSKMAEGQESSKKINLTVKTPKEKQTIEVEENASIKDFKELVAKKFSAEPDQLCLIFAGKIMKDHETLQTHNIKDGLTVHLVIKTSSRTSSDQTSSGPQPRAPADISATPFGLGSLGGLAGLESLGMGSANFMELQQRMQRELLGNPDMMRQILDNPLVQRLMNDPENMRNLITSNPQMQELMERNPEISHMLNNPDLLRQTMELARNPSMLQELMRNHDRAISNLESIPGGYNALQRMYRDIQEPMLSAASEQFGRNPFAGLVENNSGTNGGANPQQGQENRDPLPNPWSTAGETGGTGGRSGSTRPSGLLNSPAMQSLMQQMMENPQLMQNMLSAPYTQSMLQAFAADPNMAAQIVNSNPLFADNPALQEQIRLMLPNFLQQLQNPEIHNLMSNPQALGALMQIQQGVEQLRNVAPGLVNSPGTETTAVSTPTATTATTASSTTPGTGTASSQATNPQQDLFSQFMARMPDLCVGILTSGVVFHRFPACLLRVGLIINLLKRDTVLSWSSLQQWDLKEGWTDRQWEQNIVSVSRQVSCWLGSEPTSVLLAWHQAAWASGDSRLTILLHQADGSGDSESTWPSIERFSAGSTTIDSDTREPCLERLPMLLEGYLLQDIHTTNEMGLFYSCLTDRILTSKGQSCHRVSKTGCVTVCEQ</sequence>
<evidence type="ECO:0000256" key="10">
    <source>
        <dbReference type="ARBA" id="ARBA00023204"/>
    </source>
</evidence>
<dbReference type="GO" id="GO:0006281">
    <property type="term" value="P:DNA repair"/>
    <property type="evidence" value="ECO:0007669"/>
    <property type="project" value="UniProtKB-KW"/>
</dbReference>
<dbReference type="Proteomes" id="UP000502823">
    <property type="component" value="Unassembled WGS sequence"/>
</dbReference>
<evidence type="ECO:0000256" key="6">
    <source>
        <dbReference type="ARBA" id="ARBA00022553"/>
    </source>
</evidence>